<dbReference type="OrthoDB" id="429813at2759"/>
<feature type="non-terminal residue" evidence="7">
    <location>
        <position position="1"/>
    </location>
</feature>
<name>A0A8J2JCY8_9HEXA</name>
<dbReference type="InterPro" id="IPR013120">
    <property type="entry name" value="FAR_NAD-bd"/>
</dbReference>
<dbReference type="AlphaFoldDB" id="A0A8J2JCY8"/>
<organism evidence="7 8">
    <name type="scientific">Allacma fusca</name>
    <dbReference type="NCBI Taxonomy" id="39272"/>
    <lineage>
        <taxon>Eukaryota</taxon>
        <taxon>Metazoa</taxon>
        <taxon>Ecdysozoa</taxon>
        <taxon>Arthropoda</taxon>
        <taxon>Hexapoda</taxon>
        <taxon>Collembola</taxon>
        <taxon>Symphypleona</taxon>
        <taxon>Sminthuridae</taxon>
        <taxon>Allacma</taxon>
    </lineage>
</organism>
<keyword evidence="8" id="KW-1185">Reference proteome</keyword>
<evidence type="ECO:0000313" key="8">
    <source>
        <dbReference type="Proteomes" id="UP000708208"/>
    </source>
</evidence>
<keyword evidence="4" id="KW-0521">NADP</keyword>
<dbReference type="GO" id="GO:0005777">
    <property type="term" value="C:peroxisome"/>
    <property type="evidence" value="ECO:0007669"/>
    <property type="project" value="TreeGrafter"/>
</dbReference>
<keyword evidence="4" id="KW-1133">Transmembrane helix</keyword>
<reference evidence="7" key="1">
    <citation type="submission" date="2021-06" db="EMBL/GenBank/DDBJ databases">
        <authorList>
            <person name="Hodson N. C."/>
            <person name="Mongue J. A."/>
            <person name="Jaron S. K."/>
        </authorList>
    </citation>
    <scope>NUCLEOTIDE SEQUENCE</scope>
</reference>
<evidence type="ECO:0000313" key="7">
    <source>
        <dbReference type="EMBL" id="CAG7717958.1"/>
    </source>
</evidence>
<feature type="transmembrane region" description="Helical" evidence="4">
    <location>
        <begin position="146"/>
        <end position="167"/>
    </location>
</feature>
<feature type="domain" description="Thioester reductase (TE)" evidence="6">
    <location>
        <begin position="2"/>
        <end position="83"/>
    </location>
</feature>
<evidence type="ECO:0000256" key="3">
    <source>
        <dbReference type="ARBA" id="ARBA00023098"/>
    </source>
</evidence>
<keyword evidence="4" id="KW-0472">Membrane</keyword>
<dbReference type="InterPro" id="IPR026055">
    <property type="entry name" value="FAR"/>
</dbReference>
<evidence type="ECO:0000256" key="2">
    <source>
        <dbReference type="ARBA" id="ARBA00022516"/>
    </source>
</evidence>
<evidence type="ECO:0000256" key="4">
    <source>
        <dbReference type="RuleBase" id="RU363097"/>
    </source>
</evidence>
<proteinExistence type="inferred from homology"/>
<dbReference type="PANTHER" id="PTHR11011">
    <property type="entry name" value="MALE STERILITY PROTEIN 2-RELATED"/>
    <property type="match status" value="1"/>
</dbReference>
<dbReference type="GO" id="GO:0102965">
    <property type="term" value="F:alcohol-forming long-chain fatty acyl-CoA reductase activity"/>
    <property type="evidence" value="ECO:0007669"/>
    <property type="project" value="UniProtKB-EC"/>
</dbReference>
<comment type="catalytic activity">
    <reaction evidence="4">
        <text>a long-chain fatty acyl-CoA + 2 NADPH + 2 H(+) = a long-chain primary fatty alcohol + 2 NADP(+) + CoA</text>
        <dbReference type="Rhea" id="RHEA:52716"/>
        <dbReference type="ChEBI" id="CHEBI:15378"/>
        <dbReference type="ChEBI" id="CHEBI:57287"/>
        <dbReference type="ChEBI" id="CHEBI:57783"/>
        <dbReference type="ChEBI" id="CHEBI:58349"/>
        <dbReference type="ChEBI" id="CHEBI:77396"/>
        <dbReference type="ChEBI" id="CHEBI:83139"/>
        <dbReference type="EC" id="1.2.1.84"/>
    </reaction>
</comment>
<evidence type="ECO:0000256" key="1">
    <source>
        <dbReference type="ARBA" id="ARBA00005928"/>
    </source>
</evidence>
<dbReference type="EMBL" id="CAJVCH010049874">
    <property type="protein sequence ID" value="CAG7717958.1"/>
    <property type="molecule type" value="Genomic_DNA"/>
</dbReference>
<dbReference type="InterPro" id="IPR033640">
    <property type="entry name" value="FAR_C"/>
</dbReference>
<dbReference type="CDD" id="cd09071">
    <property type="entry name" value="FAR_C"/>
    <property type="match status" value="1"/>
</dbReference>
<feature type="transmembrane region" description="Helical" evidence="4">
    <location>
        <begin position="268"/>
        <end position="288"/>
    </location>
</feature>
<dbReference type="GO" id="GO:0080019">
    <property type="term" value="F:alcohol-forming very long-chain fatty acyl-CoA reductase activity"/>
    <property type="evidence" value="ECO:0007669"/>
    <property type="project" value="InterPro"/>
</dbReference>
<dbReference type="GO" id="GO:0035336">
    <property type="term" value="P:long-chain fatty-acyl-CoA metabolic process"/>
    <property type="evidence" value="ECO:0007669"/>
    <property type="project" value="TreeGrafter"/>
</dbReference>
<accession>A0A8J2JCY8</accession>
<evidence type="ECO:0000259" key="5">
    <source>
        <dbReference type="Pfam" id="PF03015"/>
    </source>
</evidence>
<dbReference type="Pfam" id="PF03015">
    <property type="entry name" value="Sterile"/>
    <property type="match status" value="1"/>
</dbReference>
<keyword evidence="2 4" id="KW-0444">Lipid biosynthesis</keyword>
<dbReference type="Pfam" id="PF07993">
    <property type="entry name" value="NAD_binding_4"/>
    <property type="match status" value="1"/>
</dbReference>
<gene>
    <name evidence="7" type="ORF">AFUS01_LOCUS7386</name>
</gene>
<dbReference type="PANTHER" id="PTHR11011:SF45">
    <property type="entry name" value="FATTY ACYL-COA REDUCTASE CG8306-RELATED"/>
    <property type="match status" value="1"/>
</dbReference>
<evidence type="ECO:0000259" key="6">
    <source>
        <dbReference type="Pfam" id="PF07993"/>
    </source>
</evidence>
<protein>
    <recommendedName>
        <fullName evidence="4">Fatty acyl-CoA reductase</fullName>
        <ecNumber evidence="4">1.2.1.84</ecNumber>
    </recommendedName>
</protein>
<keyword evidence="4" id="KW-0812">Transmembrane</keyword>
<comment type="similarity">
    <text evidence="1 4">Belongs to the fatty acyl-CoA reductase family.</text>
</comment>
<dbReference type="Proteomes" id="UP000708208">
    <property type="component" value="Unassembled WGS sequence"/>
</dbReference>
<feature type="domain" description="Fatty acyl-CoA reductase C-terminal" evidence="5">
    <location>
        <begin position="156"/>
        <end position="250"/>
    </location>
</feature>
<sequence>MHYTFTKHLAEILVQEARTDIPVCIVRPAIVTGAEREPFPGWIDNFNGPGGFFVGVAKGIVRCCYTNERGTLDAVPIDHVVNLTLAAGYRLGSGSDDKNNLKVYNCSSTEHPVVLTKLRQTVLESCGETPLNEIFWYPSIVFVRSWLVFTILNFFLHYLPALLLDCLNRLKQRKSKVSLLRIYKKIREMGVSLEFVQRTYFSFKTSNTADLFKQLSPADQDDFNFDIQGVDMRKYLKNCIYGYRCYACKEKDEDLPTARKNFMRYRKIYYSSLCFLLMGVVSMIFGLLR</sequence>
<dbReference type="EC" id="1.2.1.84" evidence="4"/>
<keyword evidence="3 4" id="KW-0443">Lipid metabolism</keyword>
<keyword evidence="4" id="KW-0560">Oxidoreductase</keyword>
<comment type="function">
    <text evidence="4">Catalyzes the reduction of fatty acyl-CoA to fatty alcohols.</text>
</comment>
<comment type="caution">
    <text evidence="7">The sequence shown here is derived from an EMBL/GenBank/DDBJ whole genome shotgun (WGS) entry which is preliminary data.</text>
</comment>